<dbReference type="InterPro" id="IPR006283">
    <property type="entry name" value="ThiL-like"/>
</dbReference>
<evidence type="ECO:0000256" key="1">
    <source>
        <dbReference type="ARBA" id="ARBA00022977"/>
    </source>
</evidence>
<dbReference type="NCBIfam" id="TIGR01379">
    <property type="entry name" value="thiL"/>
    <property type="match status" value="1"/>
</dbReference>
<dbReference type="Pfam" id="PF00586">
    <property type="entry name" value="AIRS"/>
    <property type="match status" value="1"/>
</dbReference>
<keyword evidence="2" id="KW-0479">Metal-binding</keyword>
<dbReference type="Pfam" id="PF02769">
    <property type="entry name" value="AIRS_C"/>
    <property type="match status" value="1"/>
</dbReference>
<proteinExistence type="inferred from homology"/>
<feature type="binding site" evidence="2">
    <location>
        <position position="222"/>
    </location>
    <ligand>
        <name>Mg(2+)</name>
        <dbReference type="ChEBI" id="CHEBI:18420"/>
        <label>5</label>
    </ligand>
</feature>
<dbReference type="Gene3D" id="3.30.1330.10">
    <property type="entry name" value="PurM-like, N-terminal domain"/>
    <property type="match status" value="1"/>
</dbReference>
<accession>A0A9J6ZLR1</accession>
<reference evidence="5" key="1">
    <citation type="submission" date="2022-05" db="EMBL/GenBank/DDBJ databases">
        <authorList>
            <person name="Sun X."/>
        </authorList>
    </citation>
    <scope>NUCLEOTIDE SEQUENCE</scope>
    <source>
        <strain evidence="5">Ai-910</strain>
    </source>
</reference>
<dbReference type="PIRSF" id="PIRSF005303">
    <property type="entry name" value="Thiam_monoph_kin"/>
    <property type="match status" value="1"/>
</dbReference>
<dbReference type="HAMAP" id="MF_02128">
    <property type="entry name" value="TMP_kinase"/>
    <property type="match status" value="1"/>
</dbReference>
<feature type="binding site" evidence="2">
    <location>
        <position position="50"/>
    </location>
    <ligand>
        <name>Mg(2+)</name>
        <dbReference type="ChEBI" id="CHEBI:18420"/>
        <label>2</label>
    </ligand>
</feature>
<dbReference type="GO" id="GO:0000287">
    <property type="term" value="F:magnesium ion binding"/>
    <property type="evidence" value="ECO:0007669"/>
    <property type="project" value="UniProtKB-UniRule"/>
</dbReference>
<name>A0A9J6ZLR1_9BACT</name>
<feature type="binding site" evidence="2">
    <location>
        <position position="272"/>
    </location>
    <ligand>
        <name>substrate</name>
    </ligand>
</feature>
<feature type="binding site" evidence="2">
    <location>
        <position position="33"/>
    </location>
    <ligand>
        <name>Mg(2+)</name>
        <dbReference type="ChEBI" id="CHEBI:18420"/>
        <label>4</label>
    </ligand>
</feature>
<feature type="binding site" evidence="2">
    <location>
        <position position="329"/>
    </location>
    <ligand>
        <name>substrate</name>
    </ligand>
</feature>
<feature type="binding site" evidence="2">
    <location>
        <position position="57"/>
    </location>
    <ligand>
        <name>substrate</name>
    </ligand>
</feature>
<dbReference type="GO" id="GO:0009228">
    <property type="term" value="P:thiamine biosynthetic process"/>
    <property type="evidence" value="ECO:0007669"/>
    <property type="project" value="UniProtKB-KW"/>
</dbReference>
<protein>
    <recommendedName>
        <fullName evidence="2">Thiamine-monophosphate kinase</fullName>
        <shortName evidence="2">TMP kinase</shortName>
        <shortName evidence="2">Thiamine-phosphate kinase</shortName>
        <ecNumber evidence="2">2.7.4.16</ecNumber>
    </recommendedName>
</protein>
<comment type="catalytic activity">
    <reaction evidence="2">
        <text>thiamine phosphate + ATP = thiamine diphosphate + ADP</text>
        <dbReference type="Rhea" id="RHEA:15913"/>
        <dbReference type="ChEBI" id="CHEBI:30616"/>
        <dbReference type="ChEBI" id="CHEBI:37575"/>
        <dbReference type="ChEBI" id="CHEBI:58937"/>
        <dbReference type="ChEBI" id="CHEBI:456216"/>
        <dbReference type="EC" id="2.7.4.16"/>
    </reaction>
</comment>
<comment type="caution">
    <text evidence="2">Lacks conserved residue(s) required for the propagation of feature annotation.</text>
</comment>
<feature type="binding site" evidence="2">
    <location>
        <position position="79"/>
    </location>
    <ligand>
        <name>Mg(2+)</name>
        <dbReference type="ChEBI" id="CHEBI:18420"/>
        <label>3</label>
    </ligand>
</feature>
<dbReference type="Proteomes" id="UP001056426">
    <property type="component" value="Chromosome"/>
</dbReference>
<feature type="binding site" evidence="2">
    <location>
        <position position="221"/>
    </location>
    <ligand>
        <name>ATP</name>
        <dbReference type="ChEBI" id="CHEBI:30616"/>
    </ligand>
</feature>
<comment type="function">
    <text evidence="2">Catalyzes the ATP-dependent phosphorylation of thiamine-monophosphate (TMP) to form thiamine-pyrophosphate (TPP), the active form of vitamin B1.</text>
</comment>
<dbReference type="SUPFAM" id="SSF56042">
    <property type="entry name" value="PurM C-terminal domain-like"/>
    <property type="match status" value="1"/>
</dbReference>
<organism evidence="5 6">
    <name type="scientific">Xiashengella succiniciproducens</name>
    <dbReference type="NCBI Taxonomy" id="2949635"/>
    <lineage>
        <taxon>Bacteria</taxon>
        <taxon>Pseudomonadati</taxon>
        <taxon>Bacteroidota</taxon>
        <taxon>Bacteroidia</taxon>
        <taxon>Marinilabiliales</taxon>
        <taxon>Marinilabiliaceae</taxon>
        <taxon>Xiashengella</taxon>
    </lineage>
</organism>
<dbReference type="GO" id="GO:0009229">
    <property type="term" value="P:thiamine diphosphate biosynthetic process"/>
    <property type="evidence" value="ECO:0007669"/>
    <property type="project" value="UniProtKB-UniRule"/>
</dbReference>
<feature type="binding site" evidence="2">
    <location>
        <begin position="126"/>
        <end position="127"/>
    </location>
    <ligand>
        <name>ATP</name>
        <dbReference type="ChEBI" id="CHEBI:30616"/>
    </ligand>
</feature>
<evidence type="ECO:0000259" key="3">
    <source>
        <dbReference type="Pfam" id="PF00586"/>
    </source>
</evidence>
<keyword evidence="2" id="KW-0547">Nucleotide-binding</keyword>
<feature type="binding site" evidence="2">
    <location>
        <position position="49"/>
    </location>
    <ligand>
        <name>Mg(2+)</name>
        <dbReference type="ChEBI" id="CHEBI:18420"/>
        <label>1</label>
    </ligand>
</feature>
<sequence>MNLSSIGEFGFIKRFSGKFDDLLGPGSTGIGDDCAVIPVEGDGELVVSTDMLVEDVHFLRDKISSYDLGYKSLAVNLSDIAAMGGSPVASFLSLAIPPDLDLEYMDCLLDGYHDLSRRFAVPLMGGDTTRSGEKLVISVTILGKVAKGRARLRSGAQTGDIVAVTGKLGDSAAGLHILLNSLGCEGVNEQLVAKHTKPEPCVKEGSWLATQDGVNCMMDVSDGIASDIGHILNRSGKGAVIDLNGLPLSDELRTFCSDRQLDPYYFATSGGEDYCLLLTISKDLFDSVAKAYSREFSTCLYPIGQITDGSELTWKKDGKVLAKGPGKGFSHF</sequence>
<reference evidence="5" key="2">
    <citation type="submission" date="2022-06" db="EMBL/GenBank/DDBJ databases">
        <title>Xiashengella guii gen. nov. sp. nov., a bacterium isolated form anaerobic digestion tank.</title>
        <authorList>
            <person name="Huang H."/>
        </authorList>
    </citation>
    <scope>NUCLEOTIDE SEQUENCE</scope>
    <source>
        <strain evidence="5">Ai-910</strain>
    </source>
</reference>
<feature type="domain" description="PurM-like N-terminal" evidence="3">
    <location>
        <begin position="31"/>
        <end position="145"/>
    </location>
</feature>
<dbReference type="KEGG" id="alkq:M9189_06965"/>
<keyword evidence="1 2" id="KW-0784">Thiamine biosynthesis</keyword>
<feature type="binding site" evidence="2">
    <location>
        <position position="48"/>
    </location>
    <ligand>
        <name>Mg(2+)</name>
        <dbReference type="ChEBI" id="CHEBI:18420"/>
        <label>4</label>
    </ligand>
</feature>
<dbReference type="RefSeq" id="WP_250721967.1">
    <property type="nucleotide sequence ID" value="NZ_CP098400.1"/>
</dbReference>
<keyword evidence="2" id="KW-0460">Magnesium</keyword>
<gene>
    <name evidence="2 5" type="primary">thiL</name>
    <name evidence="5" type="ORF">M9189_06965</name>
</gene>
<keyword evidence="2" id="KW-0067">ATP-binding</keyword>
<dbReference type="Gene3D" id="3.90.650.10">
    <property type="entry name" value="PurM-like C-terminal domain"/>
    <property type="match status" value="1"/>
</dbReference>
<dbReference type="EMBL" id="CP098400">
    <property type="protein sequence ID" value="URW78603.1"/>
    <property type="molecule type" value="Genomic_DNA"/>
</dbReference>
<dbReference type="GO" id="GO:0005524">
    <property type="term" value="F:ATP binding"/>
    <property type="evidence" value="ECO:0007669"/>
    <property type="project" value="UniProtKB-UniRule"/>
</dbReference>
<evidence type="ECO:0000313" key="6">
    <source>
        <dbReference type="Proteomes" id="UP001056426"/>
    </source>
</evidence>
<dbReference type="CDD" id="cd02194">
    <property type="entry name" value="ThiL"/>
    <property type="match status" value="1"/>
</dbReference>
<comment type="pathway">
    <text evidence="2">Cofactor biosynthesis; thiamine diphosphate biosynthesis; thiamine diphosphate from thiamine phosphate: step 1/1.</text>
</comment>
<dbReference type="PANTHER" id="PTHR30270">
    <property type="entry name" value="THIAMINE-MONOPHOSPHATE KINASE"/>
    <property type="match status" value="1"/>
</dbReference>
<dbReference type="SUPFAM" id="SSF55326">
    <property type="entry name" value="PurM N-terminal domain-like"/>
    <property type="match status" value="1"/>
</dbReference>
<dbReference type="GO" id="GO:0009030">
    <property type="term" value="F:thiamine-phosphate kinase activity"/>
    <property type="evidence" value="ECO:0007669"/>
    <property type="project" value="UniProtKB-UniRule"/>
</dbReference>
<feature type="binding site" evidence="2">
    <location>
        <position position="219"/>
    </location>
    <ligand>
        <name>Mg(2+)</name>
        <dbReference type="ChEBI" id="CHEBI:18420"/>
        <label>3</label>
    </ligand>
</feature>
<feature type="binding site" evidence="2">
    <location>
        <position position="79"/>
    </location>
    <ligand>
        <name>Mg(2+)</name>
        <dbReference type="ChEBI" id="CHEBI:18420"/>
        <label>2</label>
    </ligand>
</feature>
<dbReference type="EC" id="2.7.4.16" evidence="2"/>
<feature type="domain" description="PurM-like C-terminal" evidence="4">
    <location>
        <begin position="158"/>
        <end position="312"/>
    </location>
</feature>
<dbReference type="AlphaFoldDB" id="A0A9J6ZLR1"/>
<feature type="binding site" evidence="2">
    <location>
        <position position="127"/>
    </location>
    <ligand>
        <name>Mg(2+)</name>
        <dbReference type="ChEBI" id="CHEBI:18420"/>
        <label>1</label>
    </ligand>
</feature>
<evidence type="ECO:0000259" key="4">
    <source>
        <dbReference type="Pfam" id="PF02769"/>
    </source>
</evidence>
<feature type="binding site" evidence="2">
    <location>
        <position position="33"/>
    </location>
    <ligand>
        <name>Mg(2+)</name>
        <dbReference type="ChEBI" id="CHEBI:18420"/>
        <label>3</label>
    </ligand>
</feature>
<keyword evidence="6" id="KW-1185">Reference proteome</keyword>
<evidence type="ECO:0000256" key="2">
    <source>
        <dbReference type="HAMAP-Rule" id="MF_02128"/>
    </source>
</evidence>
<keyword evidence="2 5" id="KW-0808">Transferase</keyword>
<dbReference type="InterPro" id="IPR010918">
    <property type="entry name" value="PurM-like_C_dom"/>
</dbReference>
<dbReference type="InterPro" id="IPR016188">
    <property type="entry name" value="PurM-like_N"/>
</dbReference>
<keyword evidence="2 5" id="KW-0418">Kinase</keyword>
<feature type="binding site" evidence="2">
    <location>
        <position position="153"/>
    </location>
    <ligand>
        <name>ATP</name>
        <dbReference type="ChEBI" id="CHEBI:30616"/>
    </ligand>
</feature>
<feature type="binding site" evidence="2">
    <location>
        <position position="50"/>
    </location>
    <ligand>
        <name>Mg(2+)</name>
        <dbReference type="ChEBI" id="CHEBI:18420"/>
        <label>1</label>
    </ligand>
</feature>
<dbReference type="InterPro" id="IPR036921">
    <property type="entry name" value="PurM-like_N_sf"/>
</dbReference>
<comment type="miscellaneous">
    <text evidence="2">Reaction mechanism of ThiL seems to utilize a direct, inline transfer of the gamma-phosphate of ATP to TMP rather than a phosphorylated enzyme intermediate.</text>
</comment>
<dbReference type="PANTHER" id="PTHR30270:SF0">
    <property type="entry name" value="THIAMINE-MONOPHOSPHATE KINASE"/>
    <property type="match status" value="1"/>
</dbReference>
<comment type="similarity">
    <text evidence="2">Belongs to the thiamine-monophosphate kinase family.</text>
</comment>
<dbReference type="InterPro" id="IPR036676">
    <property type="entry name" value="PurM-like_C_sf"/>
</dbReference>
<evidence type="ECO:0000313" key="5">
    <source>
        <dbReference type="EMBL" id="URW78603.1"/>
    </source>
</evidence>
<feature type="binding site" evidence="2">
    <location>
        <position position="79"/>
    </location>
    <ligand>
        <name>Mg(2+)</name>
        <dbReference type="ChEBI" id="CHEBI:18420"/>
        <label>4</label>
    </ligand>
</feature>